<dbReference type="EMBL" id="LXQA010364460">
    <property type="protein sequence ID" value="MCI46907.1"/>
    <property type="molecule type" value="Genomic_DNA"/>
</dbReference>
<keyword evidence="3" id="KW-1185">Reference proteome</keyword>
<dbReference type="AlphaFoldDB" id="A0A392SER3"/>
<dbReference type="Proteomes" id="UP000265520">
    <property type="component" value="Unassembled WGS sequence"/>
</dbReference>
<sequence>MTGNRDWLSELHVSKKTNVKLADCRNLVAEGIGNVIIKRNDGKKAVIENVLYVPGMKCNLMSIGQLVEKGFTMKIDKDSLKLFDAEKKLMLKSSLSKNRTYK</sequence>
<dbReference type="InterPro" id="IPR054722">
    <property type="entry name" value="PolX-like_BBD"/>
</dbReference>
<organism evidence="2 3">
    <name type="scientific">Trifolium medium</name>
    <dbReference type="NCBI Taxonomy" id="97028"/>
    <lineage>
        <taxon>Eukaryota</taxon>
        <taxon>Viridiplantae</taxon>
        <taxon>Streptophyta</taxon>
        <taxon>Embryophyta</taxon>
        <taxon>Tracheophyta</taxon>
        <taxon>Spermatophyta</taxon>
        <taxon>Magnoliopsida</taxon>
        <taxon>eudicotyledons</taxon>
        <taxon>Gunneridae</taxon>
        <taxon>Pentapetalae</taxon>
        <taxon>rosids</taxon>
        <taxon>fabids</taxon>
        <taxon>Fabales</taxon>
        <taxon>Fabaceae</taxon>
        <taxon>Papilionoideae</taxon>
        <taxon>50 kb inversion clade</taxon>
        <taxon>NPAAA clade</taxon>
        <taxon>Hologalegina</taxon>
        <taxon>IRL clade</taxon>
        <taxon>Trifolieae</taxon>
        <taxon>Trifolium</taxon>
    </lineage>
</organism>
<evidence type="ECO:0000259" key="1">
    <source>
        <dbReference type="Pfam" id="PF22936"/>
    </source>
</evidence>
<accession>A0A392SER3</accession>
<evidence type="ECO:0000313" key="3">
    <source>
        <dbReference type="Proteomes" id="UP000265520"/>
    </source>
</evidence>
<reference evidence="2 3" key="1">
    <citation type="journal article" date="2018" name="Front. Plant Sci.">
        <title>Red Clover (Trifolium pratense) and Zigzag Clover (T. medium) - A Picture of Genomic Similarities and Differences.</title>
        <authorList>
            <person name="Dluhosova J."/>
            <person name="Istvanek J."/>
            <person name="Nedelnik J."/>
            <person name="Repkova J."/>
        </authorList>
    </citation>
    <scope>NUCLEOTIDE SEQUENCE [LARGE SCALE GENOMIC DNA]</scope>
    <source>
        <strain evidence="3">cv. 10/8</strain>
        <tissue evidence="2">Leaf</tissue>
    </source>
</reference>
<feature type="domain" description="Retrovirus-related Pol polyprotein from transposon TNT 1-94-like beta-barrel" evidence="1">
    <location>
        <begin position="1"/>
        <end position="71"/>
    </location>
</feature>
<name>A0A392SER3_9FABA</name>
<dbReference type="Pfam" id="PF22936">
    <property type="entry name" value="Pol_BBD"/>
    <property type="match status" value="1"/>
</dbReference>
<evidence type="ECO:0000313" key="2">
    <source>
        <dbReference type="EMBL" id="MCI46907.1"/>
    </source>
</evidence>
<feature type="non-terminal residue" evidence="2">
    <location>
        <position position="102"/>
    </location>
</feature>
<proteinExistence type="predicted"/>
<protein>
    <recommendedName>
        <fullName evidence="1">Retrovirus-related Pol polyprotein from transposon TNT 1-94-like beta-barrel domain-containing protein</fullName>
    </recommendedName>
</protein>
<comment type="caution">
    <text evidence="2">The sequence shown here is derived from an EMBL/GenBank/DDBJ whole genome shotgun (WGS) entry which is preliminary data.</text>
</comment>